<evidence type="ECO:0000259" key="3">
    <source>
        <dbReference type="PROSITE" id="PS50995"/>
    </source>
</evidence>
<dbReference type="SMART" id="SM00347">
    <property type="entry name" value="HTH_MARR"/>
    <property type="match status" value="1"/>
</dbReference>
<dbReference type="InterPro" id="IPR050832">
    <property type="entry name" value="Bact_Acetyltransf"/>
</dbReference>
<dbReference type="EMBL" id="VIWU01000001">
    <property type="protein sequence ID" value="TWF81487.1"/>
    <property type="molecule type" value="Genomic_DNA"/>
</dbReference>
<dbReference type="InterPro" id="IPR000182">
    <property type="entry name" value="GNAT_dom"/>
</dbReference>
<evidence type="ECO:0000256" key="1">
    <source>
        <dbReference type="ARBA" id="ARBA00022679"/>
    </source>
</evidence>
<reference evidence="5 6" key="1">
    <citation type="submission" date="2019-06" db="EMBL/GenBank/DDBJ databases">
        <title>Sequencing the genomes of 1000 actinobacteria strains.</title>
        <authorList>
            <person name="Klenk H.-P."/>
        </authorList>
    </citation>
    <scope>NUCLEOTIDE SEQUENCE [LARGE SCALE GENOMIC DNA]</scope>
    <source>
        <strain evidence="5 6">DSM 45671</strain>
    </source>
</reference>
<dbReference type="Proteomes" id="UP000321261">
    <property type="component" value="Unassembled WGS sequence"/>
</dbReference>
<proteinExistence type="predicted"/>
<keyword evidence="2" id="KW-0012">Acyltransferase</keyword>
<dbReference type="InterPro" id="IPR000835">
    <property type="entry name" value="HTH_MarR-typ"/>
</dbReference>
<dbReference type="InterPro" id="IPR036390">
    <property type="entry name" value="WH_DNA-bd_sf"/>
</dbReference>
<dbReference type="AlphaFoldDB" id="A0A561T2Z5"/>
<dbReference type="RefSeq" id="WP_170309191.1">
    <property type="nucleotide sequence ID" value="NZ_VIWU01000001.1"/>
</dbReference>
<gene>
    <name evidence="5" type="ORF">FHX44_117432</name>
</gene>
<dbReference type="Gene3D" id="3.40.630.30">
    <property type="match status" value="1"/>
</dbReference>
<keyword evidence="1 5" id="KW-0808">Transferase</keyword>
<name>A0A561T2Z5_9PSEU</name>
<dbReference type="GO" id="GO:0003700">
    <property type="term" value="F:DNA-binding transcription factor activity"/>
    <property type="evidence" value="ECO:0007669"/>
    <property type="project" value="InterPro"/>
</dbReference>
<evidence type="ECO:0000313" key="5">
    <source>
        <dbReference type="EMBL" id="TWF81487.1"/>
    </source>
</evidence>
<dbReference type="Gene3D" id="1.10.10.10">
    <property type="entry name" value="Winged helix-like DNA-binding domain superfamily/Winged helix DNA-binding domain"/>
    <property type="match status" value="1"/>
</dbReference>
<dbReference type="InterPro" id="IPR036388">
    <property type="entry name" value="WH-like_DNA-bd_sf"/>
</dbReference>
<comment type="caution">
    <text evidence="5">The sequence shown here is derived from an EMBL/GenBank/DDBJ whole genome shotgun (WGS) entry which is preliminary data.</text>
</comment>
<evidence type="ECO:0000313" key="6">
    <source>
        <dbReference type="Proteomes" id="UP000321261"/>
    </source>
</evidence>
<dbReference type="InterPro" id="IPR016181">
    <property type="entry name" value="Acyl_CoA_acyltransferase"/>
</dbReference>
<feature type="domain" description="N-acetyltransferase" evidence="4">
    <location>
        <begin position="149"/>
        <end position="286"/>
    </location>
</feature>
<dbReference type="PANTHER" id="PTHR43877">
    <property type="entry name" value="AMINOALKYLPHOSPHONATE N-ACETYLTRANSFERASE-RELATED-RELATED"/>
    <property type="match status" value="1"/>
</dbReference>
<evidence type="ECO:0000259" key="4">
    <source>
        <dbReference type="PROSITE" id="PS51186"/>
    </source>
</evidence>
<accession>A0A561T2Z5</accession>
<evidence type="ECO:0000256" key="2">
    <source>
        <dbReference type="ARBA" id="ARBA00023315"/>
    </source>
</evidence>
<keyword evidence="6" id="KW-1185">Reference proteome</keyword>
<dbReference type="SUPFAM" id="SSF46785">
    <property type="entry name" value="Winged helix' DNA-binding domain"/>
    <property type="match status" value="1"/>
</dbReference>
<protein>
    <submittedName>
        <fullName evidence="5">MarR family transcriptional regulator with acetyltransferase activity</fullName>
    </submittedName>
</protein>
<dbReference type="SUPFAM" id="SSF55729">
    <property type="entry name" value="Acyl-CoA N-acyltransferases (Nat)"/>
    <property type="match status" value="1"/>
</dbReference>
<feature type="domain" description="HTH marR-type" evidence="3">
    <location>
        <begin position="1"/>
        <end position="138"/>
    </location>
</feature>
<dbReference type="Pfam" id="PF00583">
    <property type="entry name" value="Acetyltransf_1"/>
    <property type="match status" value="1"/>
</dbReference>
<dbReference type="GO" id="GO:0016747">
    <property type="term" value="F:acyltransferase activity, transferring groups other than amino-acyl groups"/>
    <property type="evidence" value="ECO:0007669"/>
    <property type="project" value="InterPro"/>
</dbReference>
<dbReference type="CDD" id="cd04301">
    <property type="entry name" value="NAT_SF"/>
    <property type="match status" value="1"/>
</dbReference>
<dbReference type="Pfam" id="PF12802">
    <property type="entry name" value="MarR_2"/>
    <property type="match status" value="1"/>
</dbReference>
<sequence>MPEAGVVAQVRAFNRFYTRVIGVLEAGVLGTPYSLTEARVLFELAERDEIGVSELRQLLGIDAGYLSRILGRFASDGLVVREAARDDARRQIVRLTPQGRTAYGRIDDEQVRATEHLLEPLDEDGRRRLVGAMDRIRRALGDAPLPRTVVLRGPTPGELGWIIARHGAQSAPQEVVAARIVADFAFRADPREAAWMAEVDGEPVGCALCLADAGAGAATARLELLLVEPAVRGAGIGSRLVRECVRSARSAGFERLTAHAPAGSAAARILERAGFEADRQGWTRSW</sequence>
<dbReference type="PROSITE" id="PS50995">
    <property type="entry name" value="HTH_MARR_2"/>
    <property type="match status" value="1"/>
</dbReference>
<dbReference type="PROSITE" id="PS51186">
    <property type="entry name" value="GNAT"/>
    <property type="match status" value="1"/>
</dbReference>
<organism evidence="5 6">
    <name type="scientific">Pseudonocardia hierapolitana</name>
    <dbReference type="NCBI Taxonomy" id="1128676"/>
    <lineage>
        <taxon>Bacteria</taxon>
        <taxon>Bacillati</taxon>
        <taxon>Actinomycetota</taxon>
        <taxon>Actinomycetes</taxon>
        <taxon>Pseudonocardiales</taxon>
        <taxon>Pseudonocardiaceae</taxon>
        <taxon>Pseudonocardia</taxon>
    </lineage>
</organism>